<dbReference type="Proteomes" id="UP000614996">
    <property type="component" value="Unassembled WGS sequence"/>
</dbReference>
<proteinExistence type="predicted"/>
<keyword evidence="2" id="KW-1185">Reference proteome</keyword>
<gene>
    <name evidence="1" type="ORF">NUM_34620</name>
</gene>
<accession>A0A8J4ELW0</accession>
<comment type="caution">
    <text evidence="1">The sequence shown here is derived from an EMBL/GenBank/DDBJ whole genome shotgun (WGS) entry which is preliminary data.</text>
</comment>
<dbReference type="AlphaFoldDB" id="A0A8J4ELW0"/>
<evidence type="ECO:0000313" key="2">
    <source>
        <dbReference type="Proteomes" id="UP000614996"/>
    </source>
</evidence>
<evidence type="ECO:0000313" key="1">
    <source>
        <dbReference type="EMBL" id="GIL28208.1"/>
    </source>
</evidence>
<sequence length="173" mass="18717">MSGEGWPRSGKALSLPPELVEIATDPAPMRAVREKAAEIVGDALWDSLAKRWSPRSCQTLAWAANRIDRERTALHQFVGRVLAGIVVPRPVGTAKKFVRAFIESMTAKMPLPIDALLVKYALGLRLTGVALCAARLADVTDCACLRDLFLSKAKELTKNGLAAEAQHWAATVS</sequence>
<dbReference type="EMBL" id="BOPO01000055">
    <property type="protein sequence ID" value="GIL28208.1"/>
    <property type="molecule type" value="Genomic_DNA"/>
</dbReference>
<protein>
    <submittedName>
        <fullName evidence="1">Uncharacterized protein</fullName>
    </submittedName>
</protein>
<name>A0A8J4ELW0_9ACTN</name>
<dbReference type="RefSeq" id="WP_207125915.1">
    <property type="nucleotide sequence ID" value="NZ_BOPO01000055.1"/>
</dbReference>
<reference evidence="2" key="1">
    <citation type="journal article" date="2021" name="Int. J. Syst. Evol. Microbiol.">
        <title>Actinocatenispora comari sp. nov., an endophytic actinomycete isolated from aerial parts of Comarum salesowianum.</title>
        <authorList>
            <person name="Oyunbileg N."/>
            <person name="Iizaka Y."/>
            <person name="Hamada M."/>
            <person name="Davaapurev B.O."/>
            <person name="Fukumoto A."/>
            <person name="Tsetseg B."/>
            <person name="Kato F."/>
            <person name="Tamura T."/>
            <person name="Batkhuu J."/>
            <person name="Anzai Y."/>
        </authorList>
    </citation>
    <scope>NUCLEOTIDE SEQUENCE [LARGE SCALE GENOMIC DNA]</scope>
    <source>
        <strain evidence="2">NUM-2625</strain>
    </source>
</reference>
<organism evidence="1 2">
    <name type="scientific">Actinocatenispora comari</name>
    <dbReference type="NCBI Taxonomy" id="2807577"/>
    <lineage>
        <taxon>Bacteria</taxon>
        <taxon>Bacillati</taxon>
        <taxon>Actinomycetota</taxon>
        <taxon>Actinomycetes</taxon>
        <taxon>Micromonosporales</taxon>
        <taxon>Micromonosporaceae</taxon>
        <taxon>Actinocatenispora</taxon>
    </lineage>
</organism>